<dbReference type="RefSeq" id="WP_221191790.1">
    <property type="nucleotide sequence ID" value="NZ_JACHWZ010000003.1"/>
</dbReference>
<dbReference type="InterPro" id="IPR058163">
    <property type="entry name" value="LysR-type_TF_proteobact-type"/>
</dbReference>
<keyword evidence="4" id="KW-0804">Transcription</keyword>
<keyword evidence="2" id="KW-0805">Transcription regulation</keyword>
<dbReference type="GO" id="GO:0003700">
    <property type="term" value="F:DNA-binding transcription factor activity"/>
    <property type="evidence" value="ECO:0007669"/>
    <property type="project" value="InterPro"/>
</dbReference>
<dbReference type="Pfam" id="PF03466">
    <property type="entry name" value="LysR_substrate"/>
    <property type="match status" value="1"/>
</dbReference>
<dbReference type="GO" id="GO:0006351">
    <property type="term" value="P:DNA-templated transcription"/>
    <property type="evidence" value="ECO:0007669"/>
    <property type="project" value="TreeGrafter"/>
</dbReference>
<dbReference type="AlphaFoldDB" id="A0A7W4WAD9"/>
<reference evidence="6 7" key="1">
    <citation type="submission" date="2020-08" db="EMBL/GenBank/DDBJ databases">
        <title>Genomic Encyclopedia of Type Strains, Phase III (KMG-III): the genomes of soil and plant-associated and newly described type strains.</title>
        <authorList>
            <person name="Whitman W."/>
        </authorList>
    </citation>
    <scope>NUCLEOTIDE SEQUENCE [LARGE SCALE GENOMIC DNA]</scope>
    <source>
        <strain evidence="6 7">CECT 8799</strain>
    </source>
</reference>
<evidence type="ECO:0000256" key="1">
    <source>
        <dbReference type="ARBA" id="ARBA00009437"/>
    </source>
</evidence>
<gene>
    <name evidence="6" type="ORF">FHS09_000896</name>
</gene>
<dbReference type="Proteomes" id="UP000535937">
    <property type="component" value="Unassembled WGS sequence"/>
</dbReference>
<dbReference type="FunFam" id="1.10.10.10:FF:000001">
    <property type="entry name" value="LysR family transcriptional regulator"/>
    <property type="match status" value="1"/>
</dbReference>
<evidence type="ECO:0000256" key="4">
    <source>
        <dbReference type="ARBA" id="ARBA00023163"/>
    </source>
</evidence>
<dbReference type="Pfam" id="PF00126">
    <property type="entry name" value="HTH_1"/>
    <property type="match status" value="1"/>
</dbReference>
<dbReference type="Gene3D" id="3.40.190.290">
    <property type="match status" value="1"/>
</dbReference>
<protein>
    <submittedName>
        <fullName evidence="6">DNA-binding transcriptional LysR family regulator</fullName>
    </submittedName>
</protein>
<dbReference type="EMBL" id="JACHWZ010000003">
    <property type="protein sequence ID" value="MBB3060083.1"/>
    <property type="molecule type" value="Genomic_DNA"/>
</dbReference>
<name>A0A7W4WAD9_9GAMM</name>
<dbReference type="InterPro" id="IPR036388">
    <property type="entry name" value="WH-like_DNA-bd_sf"/>
</dbReference>
<dbReference type="InterPro" id="IPR000847">
    <property type="entry name" value="LysR_HTH_N"/>
</dbReference>
<dbReference type="PROSITE" id="PS50931">
    <property type="entry name" value="HTH_LYSR"/>
    <property type="match status" value="1"/>
</dbReference>
<sequence>MIRAGWDEPRRFWTARRWDSFSKIVNNHPCTLNNELSMQDLNDLYYFVQIVEHGGFAPAGRALNTPKSKLSCRFAALEERLGVRLIQRSSRRFSVTDIGQTYYEHCKAMLVEAEAAQAAIEMTRAEPQGLLRVNCPQALLSIHVEKILADFLALYPRVNLHLEMETTNRQVDPLEEGFDIAVSRHPPSPDDSSLSSCSLSDRGQCLVASPDLLERMGWPTQPTDLEVYPTLALGGRRQHCQWELFADDGASVRVKHSPRYTASDTSALHQAVICGVGVGQFPLTMVLDELADGSLVRVLPEWSPQPEAIYAIFPTRRGLLSTVRTLVDFLAEHFAALEVG</sequence>
<dbReference type="GO" id="GO:0043565">
    <property type="term" value="F:sequence-specific DNA binding"/>
    <property type="evidence" value="ECO:0007669"/>
    <property type="project" value="TreeGrafter"/>
</dbReference>
<dbReference type="InterPro" id="IPR036390">
    <property type="entry name" value="WH_DNA-bd_sf"/>
</dbReference>
<feature type="domain" description="HTH lysR-type" evidence="5">
    <location>
        <begin position="39"/>
        <end position="96"/>
    </location>
</feature>
<evidence type="ECO:0000313" key="7">
    <source>
        <dbReference type="Proteomes" id="UP000535937"/>
    </source>
</evidence>
<evidence type="ECO:0000313" key="6">
    <source>
        <dbReference type="EMBL" id="MBB3060083.1"/>
    </source>
</evidence>
<evidence type="ECO:0000259" key="5">
    <source>
        <dbReference type="PROSITE" id="PS50931"/>
    </source>
</evidence>
<keyword evidence="3 6" id="KW-0238">DNA-binding</keyword>
<comment type="caution">
    <text evidence="6">The sequence shown here is derived from an EMBL/GenBank/DDBJ whole genome shotgun (WGS) entry which is preliminary data.</text>
</comment>
<proteinExistence type="inferred from homology"/>
<dbReference type="SUPFAM" id="SSF53850">
    <property type="entry name" value="Periplasmic binding protein-like II"/>
    <property type="match status" value="1"/>
</dbReference>
<keyword evidence="7" id="KW-1185">Reference proteome</keyword>
<dbReference type="InterPro" id="IPR005119">
    <property type="entry name" value="LysR_subst-bd"/>
</dbReference>
<dbReference type="Gene3D" id="1.10.10.10">
    <property type="entry name" value="Winged helix-like DNA-binding domain superfamily/Winged helix DNA-binding domain"/>
    <property type="match status" value="1"/>
</dbReference>
<evidence type="ECO:0000256" key="3">
    <source>
        <dbReference type="ARBA" id="ARBA00023125"/>
    </source>
</evidence>
<dbReference type="PANTHER" id="PTHR30537:SF31">
    <property type="entry name" value="TRANSCRIPTIONAL REGULATOR, LYSR FAMILY"/>
    <property type="match status" value="1"/>
</dbReference>
<evidence type="ECO:0000256" key="2">
    <source>
        <dbReference type="ARBA" id="ARBA00023015"/>
    </source>
</evidence>
<accession>A0A7W4WAD9</accession>
<dbReference type="SUPFAM" id="SSF46785">
    <property type="entry name" value="Winged helix' DNA-binding domain"/>
    <property type="match status" value="1"/>
</dbReference>
<comment type="similarity">
    <text evidence="1">Belongs to the LysR transcriptional regulatory family.</text>
</comment>
<dbReference type="PANTHER" id="PTHR30537">
    <property type="entry name" value="HTH-TYPE TRANSCRIPTIONAL REGULATOR"/>
    <property type="match status" value="1"/>
</dbReference>
<organism evidence="6 7">
    <name type="scientific">Microbulbifer rhizosphaerae</name>
    <dbReference type="NCBI Taxonomy" id="1562603"/>
    <lineage>
        <taxon>Bacteria</taxon>
        <taxon>Pseudomonadati</taxon>
        <taxon>Pseudomonadota</taxon>
        <taxon>Gammaproteobacteria</taxon>
        <taxon>Cellvibrionales</taxon>
        <taxon>Microbulbiferaceae</taxon>
        <taxon>Microbulbifer</taxon>
    </lineage>
</organism>